<dbReference type="eggNOG" id="COG0258">
    <property type="taxonomic scope" value="Bacteria"/>
</dbReference>
<sequence precursor="true">MIRGTASTPLWSLLCVAVAAAPDKPDELFLIDGNSLAYRAFFALPESIATSTGFPTNAIFGFASMLVKILTEYGPRATIVAWDRGHSGRREVYPEYKAQRSSRPDLFKQQWPHLEPLVESFGYQNVSLDGYEADDVIATLAERAKAAGIPVMVVTGDRDSFQLVDEGVQIMATSRGITETRTYDRQGVIDRYGIPPELVPDFIGLKGDTSDNIPGVPGIGDKTAAQLLNDFGDLEGVLANAHTIRARKRRENLIEHAEDARVSKQLATMRRDLEVAIDVAAVHGAEPDRSRLRETFREFELRDPLRRLEEALGDGDEAAPRPQAERAIGAKLRTGAVADLASLAPAGGEIALAAREPEKPDDALFGESDAWRFGAYAGQDALAGECGGDAGPEVLAAAIGERPALAHDAKALREVPATLAHDTLIAAYLLEPARRSYPLDELTEERGIGTDVEDAAAADAILVHALTAAQRPQLEERELLPLFDDVELPLVRVLRAMETAGLRLDTELLATIRTRVMDEAVALEREIWELTGEEFMIGSPQQLGQILFEKLGLSRKRRGKTGYSTDARVLQAIRGEHPVIEKIERWRELTKLASTYLDALPLLISPEDHRLHTTFNQVTAATGRLSSTNPNLQNIPIRTPLGREIRACFVAEPGNVLISADYSQVELRVLAHIAGEEVLKEIFRRGEDVHTATAAAILGIDPEQLDAGSRSKAKMVNYGIVYGLSAFGLADRLQIPREEAQEFIDRYLDGFPAVQAFIRTTIEQATDQGYVTTLMGRRRQIPELRARNYQMRQLGERLAVNTVIQGTAADVIKLAMVNADRALHASGLRTRLILQIHDELLFEGPAEEAEQARDLVVPQMVDALELDPPLVVDAGIGPNWLDAK</sequence>
<dbReference type="InterPro" id="IPR002421">
    <property type="entry name" value="5-3_exonuclease"/>
</dbReference>
<dbReference type="Gene3D" id="3.30.420.10">
    <property type="entry name" value="Ribonuclease H-like superfamily/Ribonuclease H"/>
    <property type="match status" value="1"/>
</dbReference>
<dbReference type="Pfam" id="PF00476">
    <property type="entry name" value="DNA_pol_A"/>
    <property type="match status" value="1"/>
</dbReference>
<evidence type="ECO:0000256" key="11">
    <source>
        <dbReference type="ARBA" id="ARBA00023204"/>
    </source>
</evidence>
<accession>D3FAX3</accession>
<feature type="domain" description="5'-3' exonuclease" evidence="16">
    <location>
        <begin position="23"/>
        <end position="285"/>
    </location>
</feature>
<evidence type="ECO:0000256" key="8">
    <source>
        <dbReference type="ARBA" id="ARBA00022839"/>
    </source>
</evidence>
<dbReference type="GO" id="GO:0008409">
    <property type="term" value="F:5'-3' exonuclease activity"/>
    <property type="evidence" value="ECO:0007669"/>
    <property type="project" value="UniProtKB-UniRule"/>
</dbReference>
<evidence type="ECO:0000259" key="16">
    <source>
        <dbReference type="SMART" id="SM00475"/>
    </source>
</evidence>
<dbReference type="NCBIfam" id="NF004397">
    <property type="entry name" value="PRK05755.1"/>
    <property type="match status" value="1"/>
</dbReference>
<evidence type="ECO:0000256" key="6">
    <source>
        <dbReference type="ARBA" id="ARBA00022705"/>
    </source>
</evidence>
<dbReference type="CDD" id="cd09898">
    <property type="entry name" value="H3TH_53EXO"/>
    <property type="match status" value="1"/>
</dbReference>
<dbReference type="GO" id="GO:0006302">
    <property type="term" value="P:double-strand break repair"/>
    <property type="evidence" value="ECO:0007669"/>
    <property type="project" value="TreeGrafter"/>
</dbReference>
<dbReference type="Pfam" id="PF02739">
    <property type="entry name" value="5_3_exonuc_N"/>
    <property type="match status" value="1"/>
</dbReference>
<dbReference type="InterPro" id="IPR036279">
    <property type="entry name" value="5-3_exonuclease_C_sf"/>
</dbReference>
<evidence type="ECO:0000256" key="3">
    <source>
        <dbReference type="ARBA" id="ARBA00020311"/>
    </source>
</evidence>
<dbReference type="SUPFAM" id="SSF56672">
    <property type="entry name" value="DNA/RNA polymerases"/>
    <property type="match status" value="1"/>
</dbReference>
<dbReference type="FunFam" id="1.10.150.20:FF:000002">
    <property type="entry name" value="DNA polymerase I"/>
    <property type="match status" value="1"/>
</dbReference>
<dbReference type="InterPro" id="IPR029060">
    <property type="entry name" value="PIN-like_dom_sf"/>
</dbReference>
<comment type="similarity">
    <text evidence="1 15">Belongs to the DNA polymerase type-A family.</text>
</comment>
<keyword evidence="10 15" id="KW-0238">DNA-binding</keyword>
<dbReference type="SMART" id="SM00482">
    <property type="entry name" value="POLAc"/>
    <property type="match status" value="1"/>
</dbReference>
<dbReference type="GO" id="GO:0003677">
    <property type="term" value="F:DNA binding"/>
    <property type="evidence" value="ECO:0007669"/>
    <property type="project" value="UniProtKB-UniRule"/>
</dbReference>
<dbReference type="EC" id="2.7.7.7" evidence="2 14"/>
<dbReference type="Gene3D" id="1.20.1060.10">
    <property type="entry name" value="Taq DNA Polymerase, Chain T, domain 4"/>
    <property type="match status" value="1"/>
</dbReference>
<evidence type="ECO:0000256" key="12">
    <source>
        <dbReference type="ARBA" id="ARBA00049244"/>
    </source>
</evidence>
<reference evidence="19" key="2">
    <citation type="submission" date="2010-01" db="EMBL/GenBank/DDBJ databases">
        <title>The complete genome of Conexibacter woesei DSM 14684.</title>
        <authorList>
            <consortium name="US DOE Joint Genome Institute (JGI-PGF)"/>
            <person name="Lucas S."/>
            <person name="Copeland A."/>
            <person name="Lapidus A."/>
            <person name="Glavina del Rio T."/>
            <person name="Dalin E."/>
            <person name="Tice H."/>
            <person name="Bruce D."/>
            <person name="Goodwin L."/>
            <person name="Pitluck S."/>
            <person name="Kyrpides N."/>
            <person name="Mavromatis K."/>
            <person name="Ivanova N."/>
            <person name="Mikhailova N."/>
            <person name="Chertkov O."/>
            <person name="Brettin T."/>
            <person name="Detter J.C."/>
            <person name="Han C."/>
            <person name="Larimer F."/>
            <person name="Land M."/>
            <person name="Hauser L."/>
            <person name="Markowitz V."/>
            <person name="Cheng J.-F."/>
            <person name="Hugenholtz P."/>
            <person name="Woyke T."/>
            <person name="Wu D."/>
            <person name="Pukall R."/>
            <person name="Steenblock K."/>
            <person name="Schneider S."/>
            <person name="Klenk H.-P."/>
            <person name="Eisen J.A."/>
        </authorList>
    </citation>
    <scope>NUCLEOTIDE SEQUENCE [LARGE SCALE GENOMIC DNA]</scope>
    <source>
        <strain evidence="19">DSM 14684 / CIP 108061 / JCM 11494 / NBRC 100937 / ID131577</strain>
    </source>
</reference>
<dbReference type="InterPro" id="IPR043502">
    <property type="entry name" value="DNA/RNA_pol_sf"/>
</dbReference>
<dbReference type="OrthoDB" id="9806424at2"/>
<evidence type="ECO:0000256" key="5">
    <source>
        <dbReference type="ARBA" id="ARBA00022695"/>
    </source>
</evidence>
<keyword evidence="19" id="KW-1185">Reference proteome</keyword>
<name>D3FAX3_CONWI</name>
<organism evidence="18 19">
    <name type="scientific">Conexibacter woesei (strain DSM 14684 / CCUG 47730 / CIP 108061 / JCM 11494 / NBRC 100937 / ID131577)</name>
    <dbReference type="NCBI Taxonomy" id="469383"/>
    <lineage>
        <taxon>Bacteria</taxon>
        <taxon>Bacillati</taxon>
        <taxon>Actinomycetota</taxon>
        <taxon>Thermoleophilia</taxon>
        <taxon>Solirubrobacterales</taxon>
        <taxon>Conexibacteraceae</taxon>
        <taxon>Conexibacter</taxon>
    </lineage>
</organism>
<keyword evidence="15" id="KW-0378">Hydrolase</keyword>
<evidence type="ECO:0000256" key="2">
    <source>
        <dbReference type="ARBA" id="ARBA00012417"/>
    </source>
</evidence>
<dbReference type="STRING" id="469383.Cwoe_2867"/>
<evidence type="ECO:0000256" key="4">
    <source>
        <dbReference type="ARBA" id="ARBA00022679"/>
    </source>
</evidence>
<dbReference type="CDD" id="cd08637">
    <property type="entry name" value="DNA_pol_A_pol_I_C"/>
    <property type="match status" value="1"/>
</dbReference>
<keyword evidence="7 15" id="KW-0227">DNA damage</keyword>
<dbReference type="InterPro" id="IPR002298">
    <property type="entry name" value="DNA_polymerase_A"/>
</dbReference>
<dbReference type="InterPro" id="IPR008918">
    <property type="entry name" value="HhH2"/>
</dbReference>
<dbReference type="InterPro" id="IPR001098">
    <property type="entry name" value="DNA-dir_DNA_pol_A_palm_dom"/>
</dbReference>
<dbReference type="eggNOG" id="COG0749">
    <property type="taxonomic scope" value="Bacteria"/>
</dbReference>
<dbReference type="Pfam" id="PF01367">
    <property type="entry name" value="5_3_exonuc"/>
    <property type="match status" value="1"/>
</dbReference>
<keyword evidence="6 15" id="KW-0235">DNA replication</keyword>
<evidence type="ECO:0000256" key="13">
    <source>
        <dbReference type="ARBA" id="ARBA00053603"/>
    </source>
</evidence>
<keyword evidence="11 15" id="KW-0234">DNA repair</keyword>
<keyword evidence="5 15" id="KW-0548">Nucleotidyltransferase</keyword>
<keyword evidence="4 15" id="KW-0808">Transferase</keyword>
<dbReference type="InterPro" id="IPR019760">
    <property type="entry name" value="DNA-dir_DNA_pol_A_CS"/>
</dbReference>
<dbReference type="NCBIfam" id="TIGR00593">
    <property type="entry name" value="pola"/>
    <property type="match status" value="1"/>
</dbReference>
<dbReference type="Gene3D" id="3.40.50.1010">
    <property type="entry name" value="5'-nuclease"/>
    <property type="match status" value="1"/>
</dbReference>
<dbReference type="PANTHER" id="PTHR10133:SF27">
    <property type="entry name" value="DNA POLYMERASE NU"/>
    <property type="match status" value="1"/>
</dbReference>
<dbReference type="AlphaFoldDB" id="D3FAX3"/>
<dbReference type="CDD" id="cd09859">
    <property type="entry name" value="PIN_53EXO"/>
    <property type="match status" value="1"/>
</dbReference>
<dbReference type="Gene3D" id="1.10.150.20">
    <property type="entry name" value="5' to 3' exonuclease, C-terminal subdomain"/>
    <property type="match status" value="2"/>
</dbReference>
<dbReference type="Proteomes" id="UP000008229">
    <property type="component" value="Chromosome"/>
</dbReference>
<dbReference type="InterPro" id="IPR020046">
    <property type="entry name" value="5-3_exonucl_a-hlix_arch_N"/>
</dbReference>
<dbReference type="KEGG" id="cwo:Cwoe_2867"/>
<evidence type="ECO:0000259" key="17">
    <source>
        <dbReference type="SMART" id="SM00482"/>
    </source>
</evidence>
<dbReference type="SMART" id="SM00279">
    <property type="entry name" value="HhH2"/>
    <property type="match status" value="1"/>
</dbReference>
<dbReference type="Gene3D" id="3.30.70.370">
    <property type="match status" value="1"/>
</dbReference>
<dbReference type="InterPro" id="IPR018320">
    <property type="entry name" value="DNA_polymerase_1"/>
</dbReference>
<comment type="catalytic activity">
    <reaction evidence="12 15">
        <text>DNA(n) + a 2'-deoxyribonucleoside 5'-triphosphate = DNA(n+1) + diphosphate</text>
        <dbReference type="Rhea" id="RHEA:22508"/>
        <dbReference type="Rhea" id="RHEA-COMP:17339"/>
        <dbReference type="Rhea" id="RHEA-COMP:17340"/>
        <dbReference type="ChEBI" id="CHEBI:33019"/>
        <dbReference type="ChEBI" id="CHEBI:61560"/>
        <dbReference type="ChEBI" id="CHEBI:173112"/>
        <dbReference type="EC" id="2.7.7.7"/>
    </reaction>
</comment>
<dbReference type="HOGENOM" id="CLU_004675_0_0_11"/>
<evidence type="ECO:0000256" key="15">
    <source>
        <dbReference type="RuleBase" id="RU004460"/>
    </source>
</evidence>
<reference evidence="18 19" key="1">
    <citation type="journal article" date="2010" name="Stand. Genomic Sci.">
        <title>Complete genome sequence of Conexibacter woesei type strain (ID131577).</title>
        <authorList>
            <person name="Pukall R."/>
            <person name="Lapidus A."/>
            <person name="Glavina Del Rio T."/>
            <person name="Copeland A."/>
            <person name="Tice H."/>
            <person name="Cheng J.-F."/>
            <person name="Lucas S."/>
            <person name="Chen F."/>
            <person name="Nolan M."/>
            <person name="Bruce D."/>
            <person name="Goodwin L."/>
            <person name="Pitluck S."/>
            <person name="Mavromatis K."/>
            <person name="Ivanova N."/>
            <person name="Ovchinnikova G."/>
            <person name="Pati A."/>
            <person name="Chen A."/>
            <person name="Palaniappan K."/>
            <person name="Land M."/>
            <person name="Hauser L."/>
            <person name="Chang Y.-J."/>
            <person name="Jeffries C.D."/>
            <person name="Chain P."/>
            <person name="Meincke L."/>
            <person name="Sims D."/>
            <person name="Brettin T."/>
            <person name="Detter J.C."/>
            <person name="Rohde M."/>
            <person name="Goeker M."/>
            <person name="Bristow J."/>
            <person name="Eisen J.A."/>
            <person name="Markowitz V."/>
            <person name="Kyrpides N.C."/>
            <person name="Klenk H.-P."/>
            <person name="Hugenholtz P."/>
        </authorList>
    </citation>
    <scope>NUCLEOTIDE SEQUENCE [LARGE SCALE GENOMIC DNA]</scope>
    <source>
        <strain evidence="19">DSM 14684 / CIP 108061 / JCM 11494 / NBRC 100937 / ID131577</strain>
    </source>
</reference>
<comment type="function">
    <text evidence="15">In addition to polymerase activity, this DNA polymerase exhibits 5'-3' exonuclease activity.</text>
</comment>
<dbReference type="EMBL" id="CP001854">
    <property type="protein sequence ID" value="ADB51286.1"/>
    <property type="molecule type" value="Genomic_DNA"/>
</dbReference>
<evidence type="ECO:0000256" key="7">
    <source>
        <dbReference type="ARBA" id="ARBA00022763"/>
    </source>
</evidence>
<dbReference type="InterPro" id="IPR036397">
    <property type="entry name" value="RNaseH_sf"/>
</dbReference>
<dbReference type="PRINTS" id="PR00868">
    <property type="entry name" value="DNAPOLI"/>
</dbReference>
<dbReference type="GO" id="GO:0003887">
    <property type="term" value="F:DNA-directed DNA polymerase activity"/>
    <property type="evidence" value="ECO:0007669"/>
    <property type="project" value="UniProtKB-UniRule"/>
</dbReference>
<dbReference type="InterPro" id="IPR012337">
    <property type="entry name" value="RNaseH-like_sf"/>
</dbReference>
<dbReference type="SMART" id="SM00475">
    <property type="entry name" value="53EXOc"/>
    <property type="match status" value="1"/>
</dbReference>
<evidence type="ECO:0000313" key="19">
    <source>
        <dbReference type="Proteomes" id="UP000008229"/>
    </source>
</evidence>
<dbReference type="GO" id="GO:0006261">
    <property type="term" value="P:DNA-templated DNA replication"/>
    <property type="evidence" value="ECO:0007669"/>
    <property type="project" value="UniProtKB-UniRule"/>
</dbReference>
<evidence type="ECO:0000256" key="10">
    <source>
        <dbReference type="ARBA" id="ARBA00023125"/>
    </source>
</evidence>
<feature type="domain" description="DNA-directed DNA polymerase family A palm" evidence="17">
    <location>
        <begin position="642"/>
        <end position="848"/>
    </location>
</feature>
<comment type="function">
    <text evidence="13">In addition to polymerase activity, this DNA polymerase exhibits 3'-5' and 5'-3' exonuclease activity.</text>
</comment>
<protein>
    <recommendedName>
        <fullName evidence="3 14">DNA polymerase I</fullName>
        <ecNumber evidence="2 14">2.7.7.7</ecNumber>
    </recommendedName>
</protein>
<keyword evidence="9 15" id="KW-0239">DNA-directed DNA polymerase</keyword>
<dbReference type="FunFam" id="1.10.150.20:FF:000003">
    <property type="entry name" value="DNA polymerase I"/>
    <property type="match status" value="1"/>
</dbReference>
<keyword evidence="8 15" id="KW-0269">Exonuclease</keyword>
<dbReference type="SUPFAM" id="SSF47807">
    <property type="entry name" value="5' to 3' exonuclease, C-terminal subdomain"/>
    <property type="match status" value="1"/>
</dbReference>
<dbReference type="PROSITE" id="PS00447">
    <property type="entry name" value="DNA_POLYMERASE_A"/>
    <property type="match status" value="1"/>
</dbReference>
<evidence type="ECO:0000256" key="9">
    <source>
        <dbReference type="ARBA" id="ARBA00022932"/>
    </source>
</evidence>
<dbReference type="PANTHER" id="PTHR10133">
    <property type="entry name" value="DNA POLYMERASE I"/>
    <property type="match status" value="1"/>
</dbReference>
<dbReference type="SUPFAM" id="SSF53098">
    <property type="entry name" value="Ribonuclease H-like"/>
    <property type="match status" value="1"/>
</dbReference>
<proteinExistence type="inferred from homology"/>
<gene>
    <name evidence="15" type="primary">polA</name>
    <name evidence="18" type="ordered locus">Cwoe_2867</name>
</gene>
<evidence type="ECO:0000256" key="1">
    <source>
        <dbReference type="ARBA" id="ARBA00007705"/>
    </source>
</evidence>
<evidence type="ECO:0000256" key="14">
    <source>
        <dbReference type="NCBIfam" id="TIGR00593"/>
    </source>
</evidence>
<dbReference type="FunFam" id="1.20.1060.10:FF:000001">
    <property type="entry name" value="DNA polymerase I"/>
    <property type="match status" value="1"/>
</dbReference>
<evidence type="ECO:0000313" key="18">
    <source>
        <dbReference type="EMBL" id="ADB51286.1"/>
    </source>
</evidence>
<dbReference type="InterPro" id="IPR020045">
    <property type="entry name" value="DNA_polI_H3TH"/>
</dbReference>
<keyword evidence="8 15" id="KW-0540">Nuclease</keyword>
<dbReference type="SUPFAM" id="SSF88723">
    <property type="entry name" value="PIN domain-like"/>
    <property type="match status" value="1"/>
</dbReference>